<dbReference type="AlphaFoldDB" id="K9IHL7"/>
<dbReference type="Pfam" id="PF02994">
    <property type="entry name" value="Transposase_22"/>
    <property type="match status" value="1"/>
</dbReference>
<dbReference type="FunFam" id="3.30.70.1820:FF:000002">
    <property type="entry name" value="LINE-1 retrotransposable element ORF1 protein"/>
    <property type="match status" value="1"/>
</dbReference>
<dbReference type="InterPro" id="IPR043636">
    <property type="entry name" value="L1_RRM_dom"/>
</dbReference>
<dbReference type="Pfam" id="PF17490">
    <property type="entry name" value="Tnp_22_dsRBD"/>
    <property type="match status" value="1"/>
</dbReference>
<dbReference type="EMBL" id="GABZ01007330">
    <property type="protein sequence ID" value="JAA46195.1"/>
    <property type="molecule type" value="mRNA"/>
</dbReference>
<evidence type="ECO:0000256" key="1">
    <source>
        <dbReference type="ARBA" id="ARBA00061640"/>
    </source>
</evidence>
<dbReference type="Gene3D" id="3.30.250.20">
    <property type="entry name" value="L1 transposable element, C-terminal domain"/>
    <property type="match status" value="1"/>
</dbReference>
<organism evidence="5">
    <name type="scientific">Desmodus rotundus</name>
    <name type="common">Vampire bat</name>
    <dbReference type="NCBI Taxonomy" id="9430"/>
    <lineage>
        <taxon>Eukaryota</taxon>
        <taxon>Metazoa</taxon>
        <taxon>Chordata</taxon>
        <taxon>Craniata</taxon>
        <taxon>Vertebrata</taxon>
        <taxon>Euteleostomi</taxon>
        <taxon>Mammalia</taxon>
        <taxon>Eutheria</taxon>
        <taxon>Laurasiatheria</taxon>
        <taxon>Chiroptera</taxon>
        <taxon>Yangochiroptera</taxon>
        <taxon>Phyllostomidae</taxon>
        <taxon>Desmodontinae</taxon>
        <taxon>Desmodus</taxon>
    </lineage>
</organism>
<evidence type="ECO:0000313" key="5">
    <source>
        <dbReference type="EMBL" id="JAA46195.1"/>
    </source>
</evidence>
<dbReference type="Gene3D" id="3.30.70.1820">
    <property type="entry name" value="L1 transposable element, RRM domain"/>
    <property type="match status" value="1"/>
</dbReference>
<reference evidence="5" key="1">
    <citation type="submission" date="2012-11" db="EMBL/GenBank/DDBJ databases">
        <title>The Vampirome: Transcriptome and Proteome Analysis of the Submandibular and Accessory Glands of the Vampire Bat and Vector of Human Rabies, Desmodus rotundus.</title>
        <authorList>
            <person name="Francischetti I.M.B."/>
            <person name="Assumpcao T.C.F."/>
            <person name="Ma D."/>
            <person name="Vicente E.C."/>
            <person name="Ribeiro J.M.C."/>
        </authorList>
    </citation>
    <scope>NUCLEOTIDE SEQUENCE</scope>
    <source>
        <tissue evidence="5">Salivary gland</tissue>
    </source>
</reference>
<evidence type="ECO:0000256" key="2">
    <source>
        <dbReference type="SAM" id="Coils"/>
    </source>
</evidence>
<protein>
    <submittedName>
        <fullName evidence="5">Putative transposase</fullName>
    </submittedName>
</protein>
<feature type="domain" description="L1 transposable element dsRBD-like" evidence="4">
    <location>
        <begin position="213"/>
        <end position="267"/>
    </location>
</feature>
<dbReference type="PANTHER" id="PTHR11505">
    <property type="entry name" value="L1 TRANSPOSABLE ELEMENT-RELATED"/>
    <property type="match status" value="1"/>
</dbReference>
<evidence type="ECO:0000259" key="3">
    <source>
        <dbReference type="Pfam" id="PF02994"/>
    </source>
</evidence>
<dbReference type="InterPro" id="IPR035300">
    <property type="entry name" value="L1_dsRBD"/>
</dbReference>
<dbReference type="InterPro" id="IPR042566">
    <property type="entry name" value="L1_C"/>
</dbReference>
<sequence length="282" mass="32788">MDQMKEQIKTPQKELSDKEIANLSDAEFKTLVIGMLREMIEYSRKMKEEMKALQSEIKNNIQGTNNEEKKTGIQINNLEQKGEINIQPKQKEETRIQKSEERLSNLWDNFKHSNIQIIGMPEGEEEEQEIKNLFEKIMKENYPSLEKEIDILEVQEAQRVPKKLDPKRNTPRHIISKLSKIKVKENILKAAREKGRVIYKGAPIKLSADFSKETLQAGRGCKEVFKVMKSKDLHPRLLQPAKLSFRMEGQIKCFPDKVKLKDKVLPRQGQIKGVHHHQALIT</sequence>
<feature type="domain" description="L1 transposable element RRM" evidence="3">
    <location>
        <begin position="113"/>
        <end position="209"/>
    </location>
</feature>
<name>K9IHL7_DESRO</name>
<feature type="coiled-coil region" evidence="2">
    <location>
        <begin position="36"/>
        <end position="67"/>
    </location>
</feature>
<keyword evidence="2" id="KW-0175">Coiled coil</keyword>
<accession>K9IHL7</accession>
<comment type="similarity">
    <text evidence="1">Belongs to the transposase 22 family.</text>
</comment>
<evidence type="ECO:0000259" key="4">
    <source>
        <dbReference type="Pfam" id="PF17490"/>
    </source>
</evidence>
<dbReference type="InterPro" id="IPR004244">
    <property type="entry name" value="Transposase_22"/>
</dbReference>
<proteinExistence type="evidence at transcript level"/>